<dbReference type="InterPro" id="IPR036925">
    <property type="entry name" value="TIF_IF2_dom3_sf"/>
</dbReference>
<keyword evidence="3 8" id="KW-0396">Initiation factor</keyword>
<dbReference type="Pfam" id="PF22042">
    <property type="entry name" value="EF-G_D2"/>
    <property type="match status" value="1"/>
</dbReference>
<dbReference type="Pfam" id="PF00009">
    <property type="entry name" value="GTP_EFTU"/>
    <property type="match status" value="1"/>
</dbReference>
<evidence type="ECO:0000256" key="8">
    <source>
        <dbReference type="HAMAP-Rule" id="MF_00100"/>
    </source>
</evidence>
<keyword evidence="6 8" id="KW-0342">GTP-binding</keyword>
<evidence type="ECO:0000256" key="3">
    <source>
        <dbReference type="ARBA" id="ARBA00022540"/>
    </source>
</evidence>
<dbReference type="Gene3D" id="3.40.50.10050">
    <property type="entry name" value="Translation initiation factor IF- 2, domain 3"/>
    <property type="match status" value="1"/>
</dbReference>
<dbReference type="InterPro" id="IPR009000">
    <property type="entry name" value="Transl_B-barrel_sf"/>
</dbReference>
<dbReference type="GO" id="GO:0005525">
    <property type="term" value="F:GTP binding"/>
    <property type="evidence" value="ECO:0007669"/>
    <property type="project" value="UniProtKB-KW"/>
</dbReference>
<dbReference type="PROSITE" id="PS01176">
    <property type="entry name" value="IF2"/>
    <property type="match status" value="1"/>
</dbReference>
<feature type="compositionally biased region" description="Basic and acidic residues" evidence="10">
    <location>
        <begin position="132"/>
        <end position="150"/>
    </location>
</feature>
<dbReference type="AlphaFoldDB" id="A0AAX4HTC2"/>
<dbReference type="InterPro" id="IPR000178">
    <property type="entry name" value="TF_IF2_bacterial-like"/>
</dbReference>
<dbReference type="Gene3D" id="2.40.30.10">
    <property type="entry name" value="Translation factors"/>
    <property type="match status" value="2"/>
</dbReference>
<dbReference type="GO" id="GO:0003924">
    <property type="term" value="F:GTPase activity"/>
    <property type="evidence" value="ECO:0007669"/>
    <property type="project" value="UniProtKB-UniRule"/>
</dbReference>
<dbReference type="Pfam" id="PF11987">
    <property type="entry name" value="IF-2"/>
    <property type="match status" value="1"/>
</dbReference>
<keyword evidence="8" id="KW-0963">Cytoplasm</keyword>
<evidence type="ECO:0000256" key="7">
    <source>
        <dbReference type="ARBA" id="ARBA00025162"/>
    </source>
</evidence>
<evidence type="ECO:0000259" key="11">
    <source>
        <dbReference type="PROSITE" id="PS51722"/>
    </source>
</evidence>
<feature type="region of interest" description="G-domain" evidence="8">
    <location>
        <begin position="389"/>
        <end position="537"/>
    </location>
</feature>
<evidence type="ECO:0000313" key="12">
    <source>
        <dbReference type="EMBL" id="WPU66318.1"/>
    </source>
</evidence>
<dbReference type="InterPro" id="IPR053905">
    <property type="entry name" value="EF-G-like_DII"/>
</dbReference>
<protein>
    <recommendedName>
        <fullName evidence="2 8">Translation initiation factor IF-2</fullName>
    </recommendedName>
</protein>
<dbReference type="Gene3D" id="1.10.10.2480">
    <property type="match status" value="1"/>
</dbReference>
<feature type="binding site" evidence="8">
    <location>
        <begin position="395"/>
        <end position="402"/>
    </location>
    <ligand>
        <name>GTP</name>
        <dbReference type="ChEBI" id="CHEBI:37565"/>
    </ligand>
</feature>
<dbReference type="InterPro" id="IPR027417">
    <property type="entry name" value="P-loop_NTPase"/>
</dbReference>
<comment type="function">
    <text evidence="7 8 9">One of the essential components for the initiation of protein synthesis. Protects formylmethionyl-tRNA from spontaneous hydrolysis and promotes its binding to the 30S ribosomal subunits. Also involved in the hydrolysis of GTP during the formation of the 70S ribosomal complex.</text>
</comment>
<dbReference type="FunFam" id="2.40.30.10:FF:000054">
    <property type="entry name" value="Translation initiation factor IF-2"/>
    <property type="match status" value="1"/>
</dbReference>
<dbReference type="GO" id="GO:0003743">
    <property type="term" value="F:translation initiation factor activity"/>
    <property type="evidence" value="ECO:0007669"/>
    <property type="project" value="UniProtKB-UniRule"/>
</dbReference>
<dbReference type="InterPro" id="IPR000795">
    <property type="entry name" value="T_Tr_GTP-bd_dom"/>
</dbReference>
<dbReference type="SUPFAM" id="SSF50447">
    <property type="entry name" value="Translation proteins"/>
    <property type="match status" value="2"/>
</dbReference>
<dbReference type="KEGG" id="psti:SOO65_06120"/>
<comment type="similarity">
    <text evidence="1 8 9">Belongs to the TRAFAC class translation factor GTPase superfamily. Classic translation factor GTPase family. IF-2 subfamily.</text>
</comment>
<feature type="compositionally biased region" description="Basic and acidic residues" evidence="10">
    <location>
        <begin position="197"/>
        <end position="213"/>
    </location>
</feature>
<gene>
    <name evidence="8 12" type="primary">infB</name>
    <name evidence="12" type="ORF">SOO65_06120</name>
</gene>
<keyword evidence="5 8" id="KW-0648">Protein biosynthesis</keyword>
<dbReference type="PANTHER" id="PTHR43381">
    <property type="entry name" value="TRANSLATION INITIATION FACTOR IF-2-RELATED"/>
    <property type="match status" value="1"/>
</dbReference>
<feature type="region of interest" description="Disordered" evidence="10">
    <location>
        <begin position="127"/>
        <end position="238"/>
    </location>
</feature>
<dbReference type="CDD" id="cd01887">
    <property type="entry name" value="IF2_eIF5B"/>
    <property type="match status" value="1"/>
</dbReference>
<accession>A0AAX4HTC2</accession>
<dbReference type="FunFam" id="3.40.50.10050:FF:000001">
    <property type="entry name" value="Translation initiation factor IF-2"/>
    <property type="match status" value="1"/>
</dbReference>
<dbReference type="InterPro" id="IPR044145">
    <property type="entry name" value="IF2_II"/>
</dbReference>
<dbReference type="CDD" id="cd03702">
    <property type="entry name" value="IF2_mtIF2_II"/>
    <property type="match status" value="1"/>
</dbReference>
<dbReference type="SUPFAM" id="SSF52156">
    <property type="entry name" value="Initiation factor IF2/eIF5b, domain 3"/>
    <property type="match status" value="1"/>
</dbReference>
<evidence type="ECO:0000256" key="2">
    <source>
        <dbReference type="ARBA" id="ARBA00020675"/>
    </source>
</evidence>
<feature type="binding site" evidence="8">
    <location>
        <begin position="495"/>
        <end position="498"/>
    </location>
    <ligand>
        <name>GTP</name>
        <dbReference type="ChEBI" id="CHEBI:37565"/>
    </ligand>
</feature>
<dbReference type="FunFam" id="3.40.50.300:FF:000019">
    <property type="entry name" value="Translation initiation factor IF-2"/>
    <property type="match status" value="1"/>
</dbReference>
<dbReference type="EMBL" id="CP139487">
    <property type="protein sequence ID" value="WPU66318.1"/>
    <property type="molecule type" value="Genomic_DNA"/>
</dbReference>
<dbReference type="RefSeq" id="WP_321398414.1">
    <property type="nucleotide sequence ID" value="NZ_CP139487.1"/>
</dbReference>
<dbReference type="SUPFAM" id="SSF52540">
    <property type="entry name" value="P-loop containing nucleoside triphosphate hydrolases"/>
    <property type="match status" value="1"/>
</dbReference>
<dbReference type="Pfam" id="PF04760">
    <property type="entry name" value="IF2_N"/>
    <property type="match status" value="1"/>
</dbReference>
<organism evidence="12 13">
    <name type="scientific">Peredibacter starrii</name>
    <dbReference type="NCBI Taxonomy" id="28202"/>
    <lineage>
        <taxon>Bacteria</taxon>
        <taxon>Pseudomonadati</taxon>
        <taxon>Bdellovibrionota</taxon>
        <taxon>Bacteriovoracia</taxon>
        <taxon>Bacteriovoracales</taxon>
        <taxon>Bacteriovoracaceae</taxon>
        <taxon>Peredibacter</taxon>
    </lineage>
</organism>
<dbReference type="Proteomes" id="UP001324634">
    <property type="component" value="Chromosome"/>
</dbReference>
<evidence type="ECO:0000256" key="1">
    <source>
        <dbReference type="ARBA" id="ARBA00007733"/>
    </source>
</evidence>
<evidence type="ECO:0000256" key="4">
    <source>
        <dbReference type="ARBA" id="ARBA00022741"/>
    </source>
</evidence>
<keyword evidence="13" id="KW-1185">Reference proteome</keyword>
<evidence type="ECO:0000313" key="13">
    <source>
        <dbReference type="Proteomes" id="UP001324634"/>
    </source>
</evidence>
<name>A0AAX4HTC2_9BACT</name>
<dbReference type="NCBIfam" id="TIGR00487">
    <property type="entry name" value="IF-2"/>
    <property type="match status" value="1"/>
</dbReference>
<dbReference type="NCBIfam" id="TIGR00231">
    <property type="entry name" value="small_GTP"/>
    <property type="match status" value="1"/>
</dbReference>
<evidence type="ECO:0000256" key="5">
    <source>
        <dbReference type="ARBA" id="ARBA00022917"/>
    </source>
</evidence>
<reference evidence="12 13" key="1">
    <citation type="submission" date="2023-11" db="EMBL/GenBank/DDBJ databases">
        <title>Peredibacter starrii A3.12.</title>
        <authorList>
            <person name="Mitchell R.J."/>
        </authorList>
    </citation>
    <scope>NUCLEOTIDE SEQUENCE [LARGE SCALE GENOMIC DNA]</scope>
    <source>
        <strain evidence="12 13">A3.12</strain>
    </source>
</reference>
<feature type="compositionally biased region" description="Basic and acidic residues" evidence="10">
    <location>
        <begin position="175"/>
        <end position="189"/>
    </location>
</feature>
<dbReference type="InterPro" id="IPR005225">
    <property type="entry name" value="Small_GTP-bd"/>
</dbReference>
<feature type="binding site" evidence="8">
    <location>
        <begin position="441"/>
        <end position="445"/>
    </location>
    <ligand>
        <name>GTP</name>
        <dbReference type="ChEBI" id="CHEBI:37565"/>
    </ligand>
</feature>
<dbReference type="FunFam" id="2.40.30.10:FF:000008">
    <property type="entry name" value="Translation initiation factor IF-2"/>
    <property type="match status" value="1"/>
</dbReference>
<dbReference type="InterPro" id="IPR015760">
    <property type="entry name" value="TIF_IF2"/>
</dbReference>
<dbReference type="Gene3D" id="3.40.50.300">
    <property type="entry name" value="P-loop containing nucleotide triphosphate hydrolases"/>
    <property type="match status" value="1"/>
</dbReference>
<dbReference type="InterPro" id="IPR023115">
    <property type="entry name" value="TIF_IF2_dom3"/>
</dbReference>
<keyword evidence="4 8" id="KW-0547">Nucleotide-binding</keyword>
<evidence type="ECO:0000256" key="10">
    <source>
        <dbReference type="SAM" id="MobiDB-lite"/>
    </source>
</evidence>
<dbReference type="GO" id="GO:0005829">
    <property type="term" value="C:cytosol"/>
    <property type="evidence" value="ECO:0007669"/>
    <property type="project" value="TreeGrafter"/>
</dbReference>
<dbReference type="CDD" id="cd03692">
    <property type="entry name" value="mtIF2_IVc"/>
    <property type="match status" value="1"/>
</dbReference>
<sequence>MAKKVYELANEIGVGALDLVEKLKSMGFNVRNHMASLTDEEAAKALAAYATPEKKASPVKKAVVRKVIKKEAPPVEEAPAAPVAKEEVTETPVTAKVAAPEVAAAPTTPAASAEVEDASKPKVVTVKRKTKAQKEDEIQRAVEAKEEAAAEKAAQQAARENPVEPTAASYNTSAKVRDPKKDYYEEKRHTFTPIFVPEEKKKDEPSQEKKPTENRLPPRRPMDESAPVETEEEKDKKRMGDLAAAIGKKGVGAGKKDLTVIRADEELKYASALVGKAIYTPPKKKKIYSGPTQKTLITEVKESKRVIQVHGVVTAENLAEKLSVRFESFANRVLEMNLLVRPDDYIGVKLAGEIAALYNYRVEDVAFNEEAVLNKKAGEDKSAYPVRNPIITIMGHVDHGKTSLLDYIRKEKVAAGEAGGITQHIGAYSVKVKDAMLTFLDTPGHAAFAAMRQRGANVTDIVVLVVAADDGVMPQTVESIRFIKNAEVPVIVAVNKIDKPAANPDKVKQGLTEHGLLPEEWGGETQYVNVSALTGQGIDDLLEAIQLQAEIMELRENPKGAAEGIVIESKIEVGRGPVTTILVQKGTLNKGDSIVVGETSGRARSLMDYTGKMLNSAGPSTPVQVLGLENVPTPGDILNVVKNEREAQKIVDNRIAERKALANTSVEAKKVSLEDFFATAQNNSEAEKKVLKLIIRSDVQGSYEAIKTSVERLGNSEVSVEVISGGVGAITDNDVNLAANSQGFILGFNMRPVTTARRIAEEKGVDIKTYSIIYELINDVTLALEGMLTPERVEKYIGRAQVKETFSIPKVGTIAGTAVVDGKIERGCNIRLLRDGKIIYDGKLTTLKRFKDEVKEVKNGYECGMSLENFNDIKVEDLIEAYVMEEKKRTLTSDLTL</sequence>
<evidence type="ECO:0000256" key="9">
    <source>
        <dbReference type="RuleBase" id="RU000644"/>
    </source>
</evidence>
<dbReference type="HAMAP" id="MF_00100_B">
    <property type="entry name" value="IF_2_B"/>
    <property type="match status" value="1"/>
</dbReference>
<dbReference type="PROSITE" id="PS51722">
    <property type="entry name" value="G_TR_2"/>
    <property type="match status" value="1"/>
</dbReference>
<feature type="compositionally biased region" description="Low complexity" evidence="10">
    <location>
        <begin position="151"/>
        <end position="160"/>
    </location>
</feature>
<comment type="subcellular location">
    <subcellularLocation>
        <location evidence="8">Cytoplasm</location>
    </subcellularLocation>
</comment>
<proteinExistence type="inferred from homology"/>
<dbReference type="PANTHER" id="PTHR43381:SF5">
    <property type="entry name" value="TR-TYPE G DOMAIN-CONTAINING PROTEIN"/>
    <property type="match status" value="1"/>
</dbReference>
<feature type="domain" description="Tr-type G" evidence="11">
    <location>
        <begin position="386"/>
        <end position="555"/>
    </location>
</feature>
<evidence type="ECO:0000256" key="6">
    <source>
        <dbReference type="ARBA" id="ARBA00023134"/>
    </source>
</evidence>
<dbReference type="InterPro" id="IPR006847">
    <property type="entry name" value="IF2_N"/>
</dbReference>